<dbReference type="HOGENOM" id="CLU_001650_6_2_1"/>
<dbReference type="OMA" id="HINTRYH"/>
<proteinExistence type="predicted"/>
<evidence type="ECO:0000313" key="2">
    <source>
        <dbReference type="Proteomes" id="UP000006174"/>
    </source>
</evidence>
<dbReference type="EMBL" id="CAGI01000178">
    <property type="protein sequence ID" value="CCF52856.1"/>
    <property type="molecule type" value="Genomic_DNA"/>
</dbReference>
<dbReference type="CDD" id="cd09272">
    <property type="entry name" value="RNase_HI_RT_Ty1"/>
    <property type="match status" value="1"/>
</dbReference>
<sequence>MTPAKAPNGSEVQEDLQQKYPTLVGKLLWVSNTVWPDICYAVNTLAQHMSTPTKEAMQMALCVVKYLNQMQNEVLWIGSQHLTKSPIKTYTDANWASDPNTDHKSTSGLVIKVYGSIVMWNSHVQKCTTSSTIEAEYIAGSTATREVLFHGYLLCSLGFSDQTPMILTDNTGCIQVVKDQAMHTKLKHINTRYHLICDHIQEGDILMKYVKTNNNLADFLTKPVSQHLLTQTHRHLGMTTIEPAICSADKRDS</sequence>
<dbReference type="AlphaFoldDB" id="I2G113"/>
<name>I2G113_USTHO</name>
<accession>I2G113</accession>
<keyword evidence="2" id="KW-1185">Reference proteome</keyword>
<organism evidence="1 2">
    <name type="scientific">Ustilago hordei</name>
    <name type="common">Barley covered smut fungus</name>
    <dbReference type="NCBI Taxonomy" id="120017"/>
    <lineage>
        <taxon>Eukaryota</taxon>
        <taxon>Fungi</taxon>
        <taxon>Dikarya</taxon>
        <taxon>Basidiomycota</taxon>
        <taxon>Ustilaginomycotina</taxon>
        <taxon>Ustilaginomycetes</taxon>
        <taxon>Ustilaginales</taxon>
        <taxon>Ustilaginaceae</taxon>
        <taxon>Ustilago</taxon>
    </lineage>
</organism>
<dbReference type="Proteomes" id="UP000006174">
    <property type="component" value="Unassembled WGS sequence"/>
</dbReference>
<evidence type="ECO:0008006" key="3">
    <source>
        <dbReference type="Google" id="ProtNLM"/>
    </source>
</evidence>
<dbReference type="PANTHER" id="PTHR11439:SF483">
    <property type="entry name" value="PEPTIDE SYNTHASE GLIP-LIKE, PUTATIVE (AFU_ORTHOLOGUE AFUA_3G12920)-RELATED"/>
    <property type="match status" value="1"/>
</dbReference>
<dbReference type="PANTHER" id="PTHR11439">
    <property type="entry name" value="GAG-POL-RELATED RETROTRANSPOSON"/>
    <property type="match status" value="1"/>
</dbReference>
<protein>
    <recommendedName>
        <fullName evidence="3">Reverse transcriptase Ty1/copia-type domain-containing protein</fullName>
    </recommendedName>
</protein>
<dbReference type="STRING" id="1128400.I2G113"/>
<reference evidence="1 2" key="1">
    <citation type="journal article" date="2012" name="Plant Cell">
        <title>Genome comparison of barley and maize smut fungi reveals targeted loss of RNA silencing components and species-specific presence of transposable elements.</title>
        <authorList>
            <person name="Laurie J.D."/>
            <person name="Ali S."/>
            <person name="Linning R."/>
            <person name="Mannhaupt G."/>
            <person name="Wong P."/>
            <person name="Gueldener U."/>
            <person name="Muensterkoetter M."/>
            <person name="Moore R."/>
            <person name="Kahmann R."/>
            <person name="Bakkeren G."/>
            <person name="Schirawski J."/>
        </authorList>
    </citation>
    <scope>NUCLEOTIDE SEQUENCE [LARGE SCALE GENOMIC DNA]</scope>
    <source>
        <strain evidence="2">Uh4875-4</strain>
    </source>
</reference>
<dbReference type="eggNOG" id="KOG0017">
    <property type="taxonomic scope" value="Eukaryota"/>
</dbReference>
<evidence type="ECO:0000313" key="1">
    <source>
        <dbReference type="EMBL" id="CCF52856.1"/>
    </source>
</evidence>
<comment type="caution">
    <text evidence="1">The sequence shown here is derived from an EMBL/GenBank/DDBJ whole genome shotgun (WGS) entry which is preliminary data.</text>
</comment>
<gene>
    <name evidence="1" type="ORF">UHOR_15696</name>
</gene>